<dbReference type="GO" id="GO:0006508">
    <property type="term" value="P:proteolysis"/>
    <property type="evidence" value="ECO:0007669"/>
    <property type="project" value="UniProtKB-KW"/>
</dbReference>
<name>A0A1T4XBG7_9GAMM</name>
<dbReference type="Pfam" id="PF13180">
    <property type="entry name" value="PDZ_2"/>
    <property type="match status" value="1"/>
</dbReference>
<dbReference type="SUPFAM" id="SSF50494">
    <property type="entry name" value="Trypsin-like serine proteases"/>
    <property type="match status" value="1"/>
</dbReference>
<dbReference type="Proteomes" id="UP000190460">
    <property type="component" value="Unassembled WGS sequence"/>
</dbReference>
<dbReference type="PANTHER" id="PTHR43343:SF3">
    <property type="entry name" value="PROTEASE DO-LIKE 8, CHLOROPLASTIC"/>
    <property type="match status" value="1"/>
</dbReference>
<dbReference type="SMART" id="SM00228">
    <property type="entry name" value="PDZ"/>
    <property type="match status" value="1"/>
</dbReference>
<keyword evidence="2 6" id="KW-0645">Protease</keyword>
<dbReference type="SUPFAM" id="SSF50156">
    <property type="entry name" value="PDZ domain-like"/>
    <property type="match status" value="1"/>
</dbReference>
<evidence type="ECO:0000313" key="6">
    <source>
        <dbReference type="EMBL" id="SKA86930.1"/>
    </source>
</evidence>
<evidence type="ECO:0000256" key="4">
    <source>
        <dbReference type="ARBA" id="ARBA00022825"/>
    </source>
</evidence>
<keyword evidence="3" id="KW-0378">Hydrolase</keyword>
<evidence type="ECO:0000256" key="3">
    <source>
        <dbReference type="ARBA" id="ARBA00022801"/>
    </source>
</evidence>
<dbReference type="AlphaFoldDB" id="A0A1T4XBG7"/>
<dbReference type="InterPro" id="IPR043504">
    <property type="entry name" value="Peptidase_S1_PA_chymotrypsin"/>
</dbReference>
<keyword evidence="4" id="KW-0720">Serine protease</keyword>
<protein>
    <submittedName>
        <fullName evidence="6">Serine protease, S1-C subfamily, contains C-terminal PDZ domain</fullName>
    </submittedName>
</protein>
<keyword evidence="7" id="KW-1185">Reference proteome</keyword>
<evidence type="ECO:0000256" key="1">
    <source>
        <dbReference type="ARBA" id="ARBA00010541"/>
    </source>
</evidence>
<reference evidence="6 7" key="1">
    <citation type="submission" date="2017-02" db="EMBL/GenBank/DDBJ databases">
        <authorList>
            <person name="Peterson S.W."/>
        </authorList>
    </citation>
    <scope>NUCLEOTIDE SEQUENCE [LARGE SCALE GENOMIC DNA]</scope>
    <source>
        <strain evidence="6 7">ATCC 49788</strain>
    </source>
</reference>
<feature type="domain" description="PDZ" evidence="5">
    <location>
        <begin position="260"/>
        <end position="360"/>
    </location>
</feature>
<dbReference type="OrthoDB" id="9758917at2"/>
<dbReference type="InterPro" id="IPR001940">
    <property type="entry name" value="Peptidase_S1C"/>
</dbReference>
<dbReference type="PANTHER" id="PTHR43343">
    <property type="entry name" value="PEPTIDASE S12"/>
    <property type="match status" value="1"/>
</dbReference>
<dbReference type="PROSITE" id="PS50106">
    <property type="entry name" value="PDZ"/>
    <property type="match status" value="1"/>
</dbReference>
<dbReference type="FunFam" id="2.40.10.10:FF:000001">
    <property type="entry name" value="Periplasmic serine protease DegS"/>
    <property type="match status" value="1"/>
</dbReference>
<accession>A0A1T4XBG7</accession>
<dbReference type="Gene3D" id="2.30.42.10">
    <property type="match status" value="1"/>
</dbReference>
<dbReference type="PRINTS" id="PR00834">
    <property type="entry name" value="PROTEASES2C"/>
</dbReference>
<gene>
    <name evidence="6" type="ORF">SAMN02745130_02759</name>
</gene>
<evidence type="ECO:0000259" key="5">
    <source>
        <dbReference type="PROSITE" id="PS50106"/>
    </source>
</evidence>
<comment type="similarity">
    <text evidence="1">Belongs to the peptidase S1C family.</text>
</comment>
<dbReference type="InterPro" id="IPR051201">
    <property type="entry name" value="Chloro_Bact_Ser_Proteases"/>
</dbReference>
<sequence length="374" mass="40246">MQVKQVWKNSFWLVLGAVLAWLILPFFQRIPGHTPIAEPLKVTPAAAFTHQEERTISVFQTASPSVVYITTTDKVLDFWTRNVSERPSGTGTGFVWDKQGHIVTNYHVVEGYKTAKIRLSDQRIFEAEVVGASPRHDLAVLKMLNPKEVPPAVQIGSSSDIKVGQTVLAIGNPFGLDHTLTTGVVSALGRSIDGDGSANTMEDLIQTDAAINPGNSGGPLLDSSGRVIGVNVAIYSPSGASAGIGFAIPVDTVNRVVPQLVQNGRYVRPVLGITMNDDVNERVIERLGVKGVLVLEVDPKSPAHKAGLRGTIVQANDELILGDIIQAIDGKPVTNTGELSAAMDKYTLNDTVKLQFLREGSTAQEVEVKLTMQR</sequence>
<dbReference type="STRING" id="92487.SAMN02745130_02759"/>
<organism evidence="6 7">
    <name type="scientific">Thiothrix eikelboomii</name>
    <dbReference type="NCBI Taxonomy" id="92487"/>
    <lineage>
        <taxon>Bacteria</taxon>
        <taxon>Pseudomonadati</taxon>
        <taxon>Pseudomonadota</taxon>
        <taxon>Gammaproteobacteria</taxon>
        <taxon>Thiotrichales</taxon>
        <taxon>Thiotrichaceae</taxon>
        <taxon>Thiothrix</taxon>
    </lineage>
</organism>
<dbReference type="RefSeq" id="WP_078923212.1">
    <property type="nucleotide sequence ID" value="NZ_FUYB01000015.1"/>
</dbReference>
<proteinExistence type="inferred from homology"/>
<dbReference type="Pfam" id="PF13365">
    <property type="entry name" value="Trypsin_2"/>
    <property type="match status" value="1"/>
</dbReference>
<dbReference type="InterPro" id="IPR001478">
    <property type="entry name" value="PDZ"/>
</dbReference>
<evidence type="ECO:0000313" key="7">
    <source>
        <dbReference type="Proteomes" id="UP000190460"/>
    </source>
</evidence>
<dbReference type="InterPro" id="IPR009003">
    <property type="entry name" value="Peptidase_S1_PA"/>
</dbReference>
<dbReference type="InterPro" id="IPR036034">
    <property type="entry name" value="PDZ_sf"/>
</dbReference>
<dbReference type="EMBL" id="FUYB01000015">
    <property type="protein sequence ID" value="SKA86930.1"/>
    <property type="molecule type" value="Genomic_DNA"/>
</dbReference>
<dbReference type="GO" id="GO:0004252">
    <property type="term" value="F:serine-type endopeptidase activity"/>
    <property type="evidence" value="ECO:0007669"/>
    <property type="project" value="InterPro"/>
</dbReference>
<dbReference type="Gene3D" id="2.40.10.10">
    <property type="entry name" value="Trypsin-like serine proteases"/>
    <property type="match status" value="2"/>
</dbReference>
<evidence type="ECO:0000256" key="2">
    <source>
        <dbReference type="ARBA" id="ARBA00022670"/>
    </source>
</evidence>